<sequence length="231" mass="25409">MPITSAPPPPSPPPSAASLGPRFSLQTSVSLSRCSLPPSDNLCSIRPLRRQAFLLCDQAFHRCQAFSLRLLRPASVLFRVLRPAANPSSSAANPSSNRLLPPPIKEQTNPNPQNHSKSRACDLLLGLLWLGKSLSDPSLDLTTEEQREHFWCTTLQGVLGICVLMDDDYGESYIDLEDDKEFSFSDTDSIDDCGNAEHKNVDVHSEEHEGADDQNENEPTKALFCSLPLLL</sequence>
<organism evidence="2 3">
    <name type="scientific">Crotalaria pallida</name>
    <name type="common">Smooth rattlebox</name>
    <name type="synonym">Crotalaria striata</name>
    <dbReference type="NCBI Taxonomy" id="3830"/>
    <lineage>
        <taxon>Eukaryota</taxon>
        <taxon>Viridiplantae</taxon>
        <taxon>Streptophyta</taxon>
        <taxon>Embryophyta</taxon>
        <taxon>Tracheophyta</taxon>
        <taxon>Spermatophyta</taxon>
        <taxon>Magnoliopsida</taxon>
        <taxon>eudicotyledons</taxon>
        <taxon>Gunneridae</taxon>
        <taxon>Pentapetalae</taxon>
        <taxon>rosids</taxon>
        <taxon>fabids</taxon>
        <taxon>Fabales</taxon>
        <taxon>Fabaceae</taxon>
        <taxon>Papilionoideae</taxon>
        <taxon>50 kb inversion clade</taxon>
        <taxon>genistoids sensu lato</taxon>
        <taxon>core genistoids</taxon>
        <taxon>Crotalarieae</taxon>
        <taxon>Crotalaria</taxon>
    </lineage>
</organism>
<evidence type="ECO:0000313" key="3">
    <source>
        <dbReference type="Proteomes" id="UP001372338"/>
    </source>
</evidence>
<evidence type="ECO:0000256" key="1">
    <source>
        <dbReference type="SAM" id="MobiDB-lite"/>
    </source>
</evidence>
<name>A0AAN9HW16_CROPI</name>
<feature type="compositionally biased region" description="Pro residues" evidence="1">
    <location>
        <begin position="1"/>
        <end position="15"/>
    </location>
</feature>
<comment type="caution">
    <text evidence="2">The sequence shown here is derived from an EMBL/GenBank/DDBJ whole genome shotgun (WGS) entry which is preliminary data.</text>
</comment>
<proteinExistence type="predicted"/>
<feature type="compositionally biased region" description="Polar residues" evidence="1">
    <location>
        <begin position="106"/>
        <end position="115"/>
    </location>
</feature>
<protein>
    <submittedName>
        <fullName evidence="2">Uncharacterized protein</fullName>
    </submittedName>
</protein>
<reference evidence="2 3" key="1">
    <citation type="submission" date="2024-01" db="EMBL/GenBank/DDBJ databases">
        <title>The genomes of 5 underutilized Papilionoideae crops provide insights into root nodulation and disease resistanc.</title>
        <authorList>
            <person name="Yuan L."/>
        </authorList>
    </citation>
    <scope>NUCLEOTIDE SEQUENCE [LARGE SCALE GENOMIC DNA]</scope>
    <source>
        <strain evidence="2">ZHUSHIDOU_FW_LH</strain>
        <tissue evidence="2">Leaf</tissue>
    </source>
</reference>
<dbReference type="Proteomes" id="UP001372338">
    <property type="component" value="Unassembled WGS sequence"/>
</dbReference>
<feature type="compositionally biased region" description="Low complexity" evidence="1">
    <location>
        <begin position="86"/>
        <end position="97"/>
    </location>
</feature>
<dbReference type="EMBL" id="JAYWIO010000006">
    <property type="protein sequence ID" value="KAK7256162.1"/>
    <property type="molecule type" value="Genomic_DNA"/>
</dbReference>
<evidence type="ECO:0000313" key="2">
    <source>
        <dbReference type="EMBL" id="KAK7256162.1"/>
    </source>
</evidence>
<dbReference type="AlphaFoldDB" id="A0AAN9HW16"/>
<feature type="region of interest" description="Disordered" evidence="1">
    <location>
        <begin position="1"/>
        <end position="21"/>
    </location>
</feature>
<feature type="region of interest" description="Disordered" evidence="1">
    <location>
        <begin position="187"/>
        <end position="220"/>
    </location>
</feature>
<keyword evidence="3" id="KW-1185">Reference proteome</keyword>
<feature type="region of interest" description="Disordered" evidence="1">
    <location>
        <begin position="86"/>
        <end position="116"/>
    </location>
</feature>
<accession>A0AAN9HW16</accession>
<gene>
    <name evidence="2" type="ORF">RIF29_29599</name>
</gene>
<feature type="compositionally biased region" description="Basic and acidic residues" evidence="1">
    <location>
        <begin position="195"/>
        <end position="208"/>
    </location>
</feature>